<organism evidence="3 4">
    <name type="scientific">Dysgonomonas capnocytophagoides</name>
    <dbReference type="NCBI Taxonomy" id="45254"/>
    <lineage>
        <taxon>Bacteria</taxon>
        <taxon>Pseudomonadati</taxon>
        <taxon>Bacteroidota</taxon>
        <taxon>Bacteroidia</taxon>
        <taxon>Bacteroidales</taxon>
        <taxon>Dysgonomonadaceae</taxon>
        <taxon>Dysgonomonas</taxon>
    </lineage>
</organism>
<evidence type="ECO:0000259" key="2">
    <source>
        <dbReference type="Pfam" id="PF13185"/>
    </source>
</evidence>
<dbReference type="InterPro" id="IPR000614">
    <property type="entry name" value="FRMsr_CS"/>
</dbReference>
<dbReference type="InterPro" id="IPR051330">
    <property type="entry name" value="Phosphatase_reg/MetRdx"/>
</dbReference>
<protein>
    <submittedName>
        <fullName evidence="3">GAF domain-containing protein</fullName>
    </submittedName>
</protein>
<dbReference type="GO" id="GO:0033745">
    <property type="term" value="F:L-methionine-(R)-S-oxide reductase activity"/>
    <property type="evidence" value="ECO:0007669"/>
    <property type="project" value="TreeGrafter"/>
</dbReference>
<dbReference type="Proteomes" id="UP000297861">
    <property type="component" value="Unassembled WGS sequence"/>
</dbReference>
<evidence type="ECO:0000313" key="3">
    <source>
        <dbReference type="EMBL" id="TFD98773.1"/>
    </source>
</evidence>
<proteinExistence type="inferred from homology"/>
<dbReference type="FunFam" id="3.30.450.40:FF:000008">
    <property type="entry name" value="GAF domain-containing proteins"/>
    <property type="match status" value="1"/>
</dbReference>
<feature type="domain" description="GAF" evidence="2">
    <location>
        <begin position="54"/>
        <end position="154"/>
    </location>
</feature>
<dbReference type="GO" id="GO:0005829">
    <property type="term" value="C:cytosol"/>
    <property type="evidence" value="ECO:0007669"/>
    <property type="project" value="TreeGrafter"/>
</dbReference>
<dbReference type="OrthoDB" id="9796252at2"/>
<dbReference type="InterPro" id="IPR029016">
    <property type="entry name" value="GAF-like_dom_sf"/>
</dbReference>
<evidence type="ECO:0000256" key="1">
    <source>
        <dbReference type="ARBA" id="ARBA00038454"/>
    </source>
</evidence>
<dbReference type="SUPFAM" id="SSF55781">
    <property type="entry name" value="GAF domain-like"/>
    <property type="match status" value="1"/>
</dbReference>
<reference evidence="3 4" key="1">
    <citation type="submission" date="2019-03" db="EMBL/GenBank/DDBJ databases">
        <title>San Antonio Military Medical Center submission to MRSN (WRAIR), pending publication.</title>
        <authorList>
            <person name="Blyth D.M."/>
            <person name="Mccarthy S.L."/>
            <person name="Schall S.E."/>
            <person name="Stam J.A."/>
            <person name="Ong A.C."/>
            <person name="Mcgann P.T."/>
        </authorList>
    </citation>
    <scope>NUCLEOTIDE SEQUENCE [LARGE SCALE GENOMIC DNA]</scope>
    <source>
        <strain evidence="3 4">MRSN571793</strain>
    </source>
</reference>
<comment type="similarity">
    <text evidence="1">Belongs to the free Met sulfoxide reductase family.</text>
</comment>
<dbReference type="PANTHER" id="PTHR21021:SF15">
    <property type="entry name" value="FREE METHIONINE-R-SULFOXIDE REDUCTASE"/>
    <property type="match status" value="1"/>
</dbReference>
<dbReference type="PROSITE" id="PS01320">
    <property type="entry name" value="UPF0067"/>
    <property type="match status" value="1"/>
</dbReference>
<dbReference type="Gene3D" id="3.30.450.40">
    <property type="match status" value="1"/>
</dbReference>
<accession>A0A4Y8L875</accession>
<dbReference type="PANTHER" id="PTHR21021">
    <property type="entry name" value="GAF/PUTATIVE CYTOSKELETAL PROTEIN"/>
    <property type="match status" value="1"/>
</dbReference>
<dbReference type="EMBL" id="SOML01000001">
    <property type="protein sequence ID" value="TFD98773.1"/>
    <property type="molecule type" value="Genomic_DNA"/>
</dbReference>
<dbReference type="RefSeq" id="WP_134435263.1">
    <property type="nucleotide sequence ID" value="NZ_SOML01000001.1"/>
</dbReference>
<gene>
    <name evidence="3" type="ORF">E2605_01420</name>
</gene>
<evidence type="ECO:0000313" key="4">
    <source>
        <dbReference type="Proteomes" id="UP000297861"/>
    </source>
</evidence>
<dbReference type="AlphaFoldDB" id="A0A4Y8L875"/>
<dbReference type="STRING" id="1121485.GCA_000426485_01051"/>
<dbReference type="InterPro" id="IPR003018">
    <property type="entry name" value="GAF"/>
</dbReference>
<sequence>MAEKLNLLQDVSREEQYKSLLPQIEGLLSGETDMIANMANVSAVLKEAFHFLWVGFYIIKNNQLVLGPFQGKIACTRIAYGKGVCGTAWKEDKIQIVEDVNTFPGHIACDAESLSEIVLPIRINDSIMGVLDIDSEYIGCFSEIDATYLEQIVLLLSRSFV</sequence>
<name>A0A4Y8L875_9BACT</name>
<comment type="caution">
    <text evidence="3">The sequence shown here is derived from an EMBL/GenBank/DDBJ whole genome shotgun (WGS) entry which is preliminary data.</text>
</comment>
<dbReference type="Pfam" id="PF13185">
    <property type="entry name" value="GAF_2"/>
    <property type="match status" value="1"/>
</dbReference>
<keyword evidence="4" id="KW-1185">Reference proteome</keyword>